<dbReference type="Gene3D" id="2.60.40.10">
    <property type="entry name" value="Immunoglobulins"/>
    <property type="match status" value="4"/>
</dbReference>
<dbReference type="SUPFAM" id="SSF49265">
    <property type="entry name" value="Fibronectin type III"/>
    <property type="match status" value="2"/>
</dbReference>
<proteinExistence type="predicted"/>
<dbReference type="EMBL" id="JAGUCN010000034">
    <property type="protein sequence ID" value="MBS2213777.1"/>
    <property type="molecule type" value="Genomic_DNA"/>
</dbReference>
<sequence>MKLRGFKITIYLFIICWGVTTGLNAQDKLEHEMRLLARPLPDSIVLRWAPTSYQLWLNGNEYGYHVTRTTIIKNGKYIKEKTTRLTKQPLKPRLLAEWEALVDKNDYAGVAAQAIYGDGFEVEAGDGEASMIDIINRSTEQENRFGFALFAADQSPEVAQYSGLWLADKNVKPGEKYLYKVFPAQVAEGMTSDTAVFFTGVDEYMPLSPPANVKAEAGDKMVTLTWDKQYQSELYNSFWVERSSDKGQSFRRLNDVPLVNTTPEGYDEANFHFYVDSLPDNETAFLYRVIGISLFGELSPASKEVSAKGIFMISSVPKMTAKTGPQGQTVVLNWEFSNDKQEKVDGYRIYRSEKFDSGFKILADKLPLISQQYVDMQPMSNAYYRIQAFNHDFDGPQSIPIMMQLVDSIPPKVPVGLQAEADTSGLVRIQWTANTEKDLFGYRVYRANSSREEFSQLTSEAIPVNAYVDTINLKTLTKEVFYKVVAVDKRQNKSDFSEVLKVERPDIVPPASPIFKKASADEKGVYLSWAQSASNDVEQQIIYRNAKGSQAWTLVVSLPTDSIHYTDIPSQTGTIYRYIIMAVDKAGNESKPAKPVAVKYNAPIQKDVWITPEVKYNKRKGLVELSWEKPEGDVKEYWVYEKKQGGSWELKKTNIRICKLLLNITNNESEYRVLSKN</sequence>
<comment type="caution">
    <text evidence="2">The sequence shown here is derived from an EMBL/GenBank/DDBJ whole genome shotgun (WGS) entry which is preliminary data.</text>
</comment>
<name>A0ABS5KFY7_9BACT</name>
<protein>
    <recommendedName>
        <fullName evidence="1">Fibronectin type-III domain-containing protein</fullName>
    </recommendedName>
</protein>
<dbReference type="InterPro" id="IPR003961">
    <property type="entry name" value="FN3_dom"/>
</dbReference>
<evidence type="ECO:0000259" key="1">
    <source>
        <dbReference type="PROSITE" id="PS50853"/>
    </source>
</evidence>
<feature type="domain" description="Fibronectin type-III" evidence="1">
    <location>
        <begin position="509"/>
        <end position="604"/>
    </location>
</feature>
<evidence type="ECO:0000313" key="2">
    <source>
        <dbReference type="EMBL" id="MBS2213777.1"/>
    </source>
</evidence>
<accession>A0ABS5KFY7</accession>
<organism evidence="2 3">
    <name type="scientific">Carboxylicivirga mesophila</name>
    <dbReference type="NCBI Taxonomy" id="1166478"/>
    <lineage>
        <taxon>Bacteria</taxon>
        <taxon>Pseudomonadati</taxon>
        <taxon>Bacteroidota</taxon>
        <taxon>Bacteroidia</taxon>
        <taxon>Marinilabiliales</taxon>
        <taxon>Marinilabiliaceae</taxon>
        <taxon>Carboxylicivirga</taxon>
    </lineage>
</organism>
<dbReference type="SMART" id="SM00060">
    <property type="entry name" value="FN3"/>
    <property type="match status" value="3"/>
</dbReference>
<dbReference type="RefSeq" id="WP_212231422.1">
    <property type="nucleotide sequence ID" value="NZ_JAGUCN010000034.1"/>
</dbReference>
<dbReference type="InterPro" id="IPR013783">
    <property type="entry name" value="Ig-like_fold"/>
</dbReference>
<reference evidence="2 3" key="1">
    <citation type="journal article" date="2014" name="Int. J. Syst. Evol. Microbiol.">
        <title>Carboxylicivirga gen. nov. in the family Marinilabiliaceae with two novel species, Carboxylicivirga mesophila sp. nov. and Carboxylicivirga taeanensis sp. nov., and reclassification of Cytophaga fermentans as Saccharicrinis fermentans gen. nov., comb. nov.</title>
        <authorList>
            <person name="Yang S.H."/>
            <person name="Seo H.S."/>
            <person name="Woo J.H."/>
            <person name="Oh H.M."/>
            <person name="Jang H."/>
            <person name="Lee J.H."/>
            <person name="Kim S.J."/>
            <person name="Kwon K.K."/>
        </authorList>
    </citation>
    <scope>NUCLEOTIDE SEQUENCE [LARGE SCALE GENOMIC DNA]</scope>
    <source>
        <strain evidence="2 3">JCM 18290</strain>
    </source>
</reference>
<evidence type="ECO:0000313" key="3">
    <source>
        <dbReference type="Proteomes" id="UP000721861"/>
    </source>
</evidence>
<dbReference type="PROSITE" id="PS50853">
    <property type="entry name" value="FN3"/>
    <property type="match status" value="1"/>
</dbReference>
<dbReference type="Proteomes" id="UP000721861">
    <property type="component" value="Unassembled WGS sequence"/>
</dbReference>
<dbReference type="InterPro" id="IPR036116">
    <property type="entry name" value="FN3_sf"/>
</dbReference>
<keyword evidence="3" id="KW-1185">Reference proteome</keyword>
<gene>
    <name evidence="2" type="ORF">KEM09_20380</name>
</gene>